<dbReference type="PANTHER" id="PTHR10885:SF20">
    <property type="entry name" value="NUDIX HYDROLASE DOMAIN-CONTAINING PROTEIN"/>
    <property type="match status" value="1"/>
</dbReference>
<dbReference type="Pfam" id="PF00293">
    <property type="entry name" value="NUDIX"/>
    <property type="match status" value="1"/>
</dbReference>
<protein>
    <submittedName>
        <fullName evidence="2">Isopentenyldiphosphate isomerase</fullName>
    </submittedName>
</protein>
<dbReference type="PROSITE" id="PS51462">
    <property type="entry name" value="NUDIX"/>
    <property type="match status" value="1"/>
</dbReference>
<dbReference type="Proteomes" id="UP000295274">
    <property type="component" value="Unassembled WGS sequence"/>
</dbReference>
<dbReference type="InterPro" id="IPR015797">
    <property type="entry name" value="NUDIX_hydrolase-like_dom_sf"/>
</dbReference>
<keyword evidence="3" id="KW-1185">Reference proteome</keyword>
<dbReference type="GO" id="GO:0004452">
    <property type="term" value="F:isopentenyl-diphosphate delta-isomerase activity"/>
    <property type="evidence" value="ECO:0007669"/>
    <property type="project" value="TreeGrafter"/>
</dbReference>
<dbReference type="PANTHER" id="PTHR10885">
    <property type="entry name" value="ISOPENTENYL-DIPHOSPHATE DELTA-ISOMERASE"/>
    <property type="match status" value="1"/>
</dbReference>
<dbReference type="Gene3D" id="3.90.79.10">
    <property type="entry name" value="Nucleoside Triphosphate Pyrophosphohydrolase"/>
    <property type="match status" value="1"/>
</dbReference>
<accession>A0A4R7D8J4</accession>
<organism evidence="2 3">
    <name type="scientific">Maribacter caenipelagi</name>
    <dbReference type="NCBI Taxonomy" id="1447781"/>
    <lineage>
        <taxon>Bacteria</taxon>
        <taxon>Pseudomonadati</taxon>
        <taxon>Bacteroidota</taxon>
        <taxon>Flavobacteriia</taxon>
        <taxon>Flavobacteriales</taxon>
        <taxon>Flavobacteriaceae</taxon>
        <taxon>Maribacter</taxon>
    </lineage>
</organism>
<name>A0A4R7D8J4_9FLAO</name>
<dbReference type="GO" id="GO:0005737">
    <property type="term" value="C:cytoplasm"/>
    <property type="evidence" value="ECO:0007669"/>
    <property type="project" value="TreeGrafter"/>
</dbReference>
<gene>
    <name evidence="2" type="ORF">DFQ03_1967</name>
</gene>
<evidence type="ECO:0000313" key="3">
    <source>
        <dbReference type="Proteomes" id="UP000295274"/>
    </source>
</evidence>
<sequence>MDELIDILDADGNMTNTTAMKSEAHKNGWFHQTVHIWFYTSDGKILMQQRGKEKDVYPLLWDVSAAGHIGAGESIITSAIREVQEEIGLHISPSDLKKIGVFKSIHNHSETLKDYEFHHTFIAELKSPFSSLKKQESEVESLELVSIKQFGKAIKNISTFKYVPHEISYYKNIYREISNRVNSK</sequence>
<evidence type="ECO:0000259" key="1">
    <source>
        <dbReference type="PROSITE" id="PS51462"/>
    </source>
</evidence>
<dbReference type="CDD" id="cd04692">
    <property type="entry name" value="NUDIX_Hydrolase"/>
    <property type="match status" value="1"/>
</dbReference>
<feature type="domain" description="Nudix hydrolase" evidence="1">
    <location>
        <begin position="29"/>
        <end position="175"/>
    </location>
</feature>
<keyword evidence="2" id="KW-0413">Isomerase</keyword>
<dbReference type="OrthoDB" id="9786032at2"/>
<dbReference type="RefSeq" id="WP_133672938.1">
    <property type="nucleotide sequence ID" value="NZ_SNZW01000014.1"/>
</dbReference>
<dbReference type="InterPro" id="IPR000086">
    <property type="entry name" value="NUDIX_hydrolase_dom"/>
</dbReference>
<dbReference type="GO" id="GO:0009240">
    <property type="term" value="P:isopentenyl diphosphate biosynthetic process"/>
    <property type="evidence" value="ECO:0007669"/>
    <property type="project" value="TreeGrafter"/>
</dbReference>
<evidence type="ECO:0000313" key="2">
    <source>
        <dbReference type="EMBL" id="TDS15326.1"/>
    </source>
</evidence>
<dbReference type="EMBL" id="SNZW01000014">
    <property type="protein sequence ID" value="TDS15326.1"/>
    <property type="molecule type" value="Genomic_DNA"/>
</dbReference>
<proteinExistence type="predicted"/>
<reference evidence="2 3" key="1">
    <citation type="submission" date="2019-03" db="EMBL/GenBank/DDBJ databases">
        <title>Genomic Encyclopedia of Type Strains, Phase III (KMG-III): the genomes of soil and plant-associated and newly described type strains.</title>
        <authorList>
            <person name="Whitman W."/>
        </authorList>
    </citation>
    <scope>NUCLEOTIDE SEQUENCE [LARGE SCALE GENOMIC DNA]</scope>
    <source>
        <strain evidence="2 3">CECT 8455</strain>
    </source>
</reference>
<dbReference type="SUPFAM" id="SSF55811">
    <property type="entry name" value="Nudix"/>
    <property type="match status" value="1"/>
</dbReference>
<comment type="caution">
    <text evidence="2">The sequence shown here is derived from an EMBL/GenBank/DDBJ whole genome shotgun (WGS) entry which is preliminary data.</text>
</comment>
<dbReference type="AlphaFoldDB" id="A0A4R7D8J4"/>